<evidence type="ECO:0000256" key="5">
    <source>
        <dbReference type="PROSITE-ProRule" id="PRU00023"/>
    </source>
</evidence>
<dbReference type="Proteomes" id="UP000007151">
    <property type="component" value="Unassembled WGS sequence"/>
</dbReference>
<evidence type="ECO:0000256" key="7">
    <source>
        <dbReference type="PROSITE-ProRule" id="PRU00843"/>
    </source>
</evidence>
<feature type="repeat" description="ANK" evidence="5">
    <location>
        <begin position="324"/>
        <end position="357"/>
    </location>
</feature>
<keyword evidence="3 7" id="KW-0418">Kinase</keyword>
<evidence type="ECO:0000313" key="12">
    <source>
        <dbReference type="Proteomes" id="UP000007151"/>
    </source>
</evidence>
<protein>
    <submittedName>
        <fullName evidence="11">Arginine kinase</fullName>
    </submittedName>
</protein>
<dbReference type="Gene3D" id="1.20.890.10">
    <property type="entry name" value="cAMP-dependent protein kinase regulatory subunit, dimerization-anchoring domain"/>
    <property type="match status" value="1"/>
</dbReference>
<dbReference type="PANTHER" id="PTHR24172">
    <property type="entry name" value="ANK_REP_REGION DOMAIN-CONTAINING PROTEIN"/>
    <property type="match status" value="1"/>
</dbReference>
<comment type="caution">
    <text evidence="11">The sequence shown here is derived from an EMBL/GenBank/DDBJ whole genome shotgun (WGS) entry which is preliminary data.</text>
</comment>
<keyword evidence="12" id="KW-1185">Reference proteome</keyword>
<feature type="compositionally biased region" description="Low complexity" evidence="8">
    <location>
        <begin position="421"/>
        <end position="433"/>
    </location>
</feature>
<dbReference type="InParanoid" id="A0A212EHX1"/>
<evidence type="ECO:0000256" key="4">
    <source>
        <dbReference type="ARBA" id="ARBA00022840"/>
    </source>
</evidence>
<accession>A0A212EHX1</accession>
<dbReference type="PROSITE" id="PS51510">
    <property type="entry name" value="PHOSPHAGEN_KINASE_C"/>
    <property type="match status" value="1"/>
</dbReference>
<dbReference type="InterPro" id="IPR036802">
    <property type="entry name" value="ATP-guanido_PTrfase_N_sf"/>
</dbReference>
<feature type="repeat" description="ANK" evidence="5">
    <location>
        <begin position="1515"/>
        <end position="1549"/>
    </location>
</feature>
<feature type="binding site" evidence="7">
    <location>
        <begin position="1312"/>
        <end position="1317"/>
    </location>
    <ligand>
        <name>ATP</name>
        <dbReference type="ChEBI" id="CHEBI:30616"/>
    </ligand>
</feature>
<feature type="region of interest" description="Disordered" evidence="8">
    <location>
        <begin position="414"/>
        <end position="433"/>
    </location>
</feature>
<feature type="repeat" description="ANK" evidence="5">
    <location>
        <begin position="139"/>
        <end position="172"/>
    </location>
</feature>
<keyword evidence="1 7" id="KW-0808">Transferase</keyword>
<dbReference type="eggNOG" id="KOG4177">
    <property type="taxonomic scope" value="Eukaryota"/>
</dbReference>
<dbReference type="Pfam" id="PF12796">
    <property type="entry name" value="Ank_2"/>
    <property type="match status" value="4"/>
</dbReference>
<name>A0A212EHX1_DANPL</name>
<dbReference type="InterPro" id="IPR007858">
    <property type="entry name" value="Dpy-30_motif"/>
</dbReference>
<dbReference type="InterPro" id="IPR022414">
    <property type="entry name" value="ATP-guanido_PTrfase_cat"/>
</dbReference>
<feature type="region of interest" description="Disordered" evidence="8">
    <location>
        <begin position="457"/>
        <end position="645"/>
    </location>
</feature>
<reference evidence="11 12" key="1">
    <citation type="journal article" date="2011" name="Cell">
        <title>The monarch butterfly genome yields insights into long-distance migration.</title>
        <authorList>
            <person name="Zhan S."/>
            <person name="Merlin C."/>
            <person name="Boore J.L."/>
            <person name="Reppert S.M."/>
        </authorList>
    </citation>
    <scope>NUCLEOTIDE SEQUENCE [LARGE SCALE GENOMIC DNA]</scope>
    <source>
        <strain evidence="11">F-2</strain>
    </source>
</reference>
<sequence length="1760" mass="197861">MKLMQTTANEIKITFQAIAAVTQTKLRQWALSGPSCKLERAILAGHGRRLLEEAEALPLSKYHINLIAKCNALHEATSKGSLLELQTLLEGEYNHQKYVMCYDEAGVGLLHKAVFYNFIDIVEWLVKNYPQLVHQRDSLGRTPLHYTAASRSEGSASSLLESAGADRGVRDAAGHTIAHYRANLTQLALPDMPTRPNPPGLVIKRHNIRIWCHECDMGKLQRVVWEGQGARLLSEVSSQPVVKKFLEAVPYIMNTIRDIHNAVIQNDLEGLIKLTGEPVPPHALSCRDSNNMTPMHKAAGLGHGGILKYIIERYPQGIKDVDNDGRTPLHYAALVKDDQHTYNTLLGSGADESAVDNKNKTPGYYINKSHDIDKNIFKTLPDAPRTPSNSYPPSWDWKILESDYTADINKKFKKKNHRTSNENISSKNNTNTISESIETNNGVMKNSSTQELISTFPDLNENEKAEPETTETNENTTHIQEDTRIDEDNEIKKEVSNNEESSETENQDEQDQNNSKIIENDDGINEENLNDEDHNKEGEINDVVLNSSSDVNITNEKSEQDQKENNIVDFNSTQKEVVEDTQNIDDADDENIKDHHNIQEENDKNKNIEDIDDKDDKDVNVDMDNKDKEEVVENNDIPDSLELNMNESKVNNDLEENVLDNDSQEDKSDNHNEDISKETNDIINEDLIVGRASSNTSNKEGNPVSGRNIQESLIEGLISSEAEQETEDASISQRESSVHNDILIVDNEIDPEVTDLINTANMEMLATLVLNGEGARLIGRHSGNLELQAFLNNVPTYMQKINRVHIAAREGNIRDLQAALDRRKFAIARDPISPNGATPLHVAVVFGKTNIIKYLGGRFPETLSAVDFEGRTALHYAAVLPDNGHYFNLLQQLGANSKDLDDMGRSAEDYYKNPTLLTFKQLLADFGVSEEVAQEMFTDKVPDDRVSSRRVLDNSEALDTLERCYRLLASARPTRTPLSASSNKATPPNVLGRFLKRQIFLMIKDRVTKLDHNLFDVIWPAVKKLPDSRNIIQTVEEDFPGGVTAPDYYVYEVFSEFLTPLIKDLHNMNVNSELPEHPISDFVKNIPLKEVTEAPIEINVDPGEDFVLSGTMECSRNLDGFELPLNLKIGKLETIERIITTILMRPEFSKIIEQFNPESDQRWGTYYTLNEVLEKPSEISATLAASGLLIPICDREEIDDSTHLHGQHWPYGRGVFLSDDKTVAVWINVHDHLRVLISTPLDSPGEIGLTFSTLTRIMSYLQNNLDFVWDHKLGHLSSRPSFLGAGIRFSLIVNFPGLAKDTDNMKHLCAMRGLQYRETLSPDIARISNYQCLGITESNCFKDFATATSNLIHLEKDFLMQNSAHIATLLNISTTANGHMDIPIFQTEEGRYLAKSLGDPLIKGLTEVANIKPKDPVAFLATFLHNFPEHEKPRPETQESNVLVTKEAAEFENEHPPYADEMEDDNEDPSVIREQDRYRTATKPRPIDVITVDPQTETSPDAPEIASSSANRDEHGQSMLHFAAARTHTNNALFQLLQESEVSLGYRDELYRTARDVSIQANVLENTVEIDRWVLSLAARGKTDKIMELLIQGYDHILDIVDEEGVPMLEVVGQRGDDSMNNLLASIPPFEESRESLHGAVRRGDMNAVREIISGDRGHTLARAHNALGRTSLHVAVLAQHEDVVDYLSETCPELLRVGDNLERTPLHYAMGMEKMESLSRILIKAGAKRVLKDLKGRQPSYYFMNKSDILRLKEEEEAY</sequence>
<feature type="compositionally biased region" description="Basic and acidic residues" evidence="8">
    <location>
        <begin position="664"/>
        <end position="680"/>
    </location>
</feature>
<dbReference type="InterPro" id="IPR049630">
    <property type="entry name" value="DYDC-like_DD"/>
</dbReference>
<evidence type="ECO:0000256" key="8">
    <source>
        <dbReference type="SAM" id="MobiDB-lite"/>
    </source>
</evidence>
<dbReference type="SUPFAM" id="SSF55931">
    <property type="entry name" value="Glutamine synthetase/guanido kinase"/>
    <property type="match status" value="1"/>
</dbReference>
<evidence type="ECO:0000313" key="11">
    <source>
        <dbReference type="EMBL" id="OWR41103.1"/>
    </source>
</evidence>
<dbReference type="PROSITE" id="PS50297">
    <property type="entry name" value="ANK_REP_REGION"/>
    <property type="match status" value="2"/>
</dbReference>
<keyword evidence="5" id="KW-0040">ANK repeat</keyword>
<dbReference type="PROSITE" id="PS50088">
    <property type="entry name" value="ANK_REPEAT"/>
    <property type="match status" value="6"/>
</dbReference>
<dbReference type="SMART" id="SM00248">
    <property type="entry name" value="ANK"/>
    <property type="match status" value="11"/>
</dbReference>
<feature type="domain" description="Phosphagen kinase N-terminal" evidence="9">
    <location>
        <begin position="970"/>
        <end position="1067"/>
    </location>
</feature>
<dbReference type="STRING" id="278856.A0A212EHX1"/>
<comment type="caution">
    <text evidence="7">Lacks conserved residue(s) required for the propagation of feature annotation.</text>
</comment>
<feature type="repeat" description="ANK" evidence="5">
    <location>
        <begin position="835"/>
        <end position="855"/>
    </location>
</feature>
<dbReference type="PANTHER" id="PTHR24172:SF4">
    <property type="entry name" value="ANK_REP_REGION DOMAIN-CONTAINING PROTEIN"/>
    <property type="match status" value="1"/>
</dbReference>
<dbReference type="Gene3D" id="3.30.590.10">
    <property type="entry name" value="Glutamine synthetase/guanido kinase, catalytic domain"/>
    <property type="match status" value="1"/>
</dbReference>
<proteinExistence type="inferred from homology"/>
<feature type="compositionally biased region" description="Polar residues" evidence="8">
    <location>
        <begin position="692"/>
        <end position="707"/>
    </location>
</feature>
<evidence type="ECO:0000256" key="1">
    <source>
        <dbReference type="ARBA" id="ARBA00022679"/>
    </source>
</evidence>
<feature type="region of interest" description="Disordered" evidence="8">
    <location>
        <begin position="1492"/>
        <end position="1515"/>
    </location>
</feature>
<feature type="binding site" evidence="7">
    <location>
        <begin position="1288"/>
        <end position="1292"/>
    </location>
    <ligand>
        <name>ATP</name>
        <dbReference type="ChEBI" id="CHEBI:30616"/>
    </ligand>
</feature>
<keyword evidence="4 7" id="KW-0067">ATP-binding</keyword>
<feature type="compositionally biased region" description="Acidic residues" evidence="8">
    <location>
        <begin position="520"/>
        <end position="530"/>
    </location>
</feature>
<feature type="repeat" description="ANK" evidence="5">
    <location>
        <begin position="1702"/>
        <end position="1735"/>
    </location>
</feature>
<feature type="binding site" evidence="7">
    <location>
        <begin position="1109"/>
        <end position="1113"/>
    </location>
    <ligand>
        <name>ATP</name>
        <dbReference type="ChEBI" id="CHEBI:30616"/>
    </ligand>
</feature>
<evidence type="ECO:0000259" key="10">
    <source>
        <dbReference type="PROSITE" id="PS51510"/>
    </source>
</evidence>
<dbReference type="GO" id="GO:0016301">
    <property type="term" value="F:kinase activity"/>
    <property type="evidence" value="ECO:0007669"/>
    <property type="project" value="UniProtKB-KW"/>
</dbReference>
<feature type="compositionally biased region" description="Acidic residues" evidence="8">
    <location>
        <begin position="500"/>
        <end position="511"/>
    </location>
</feature>
<dbReference type="Gene3D" id="1.25.40.20">
    <property type="entry name" value="Ankyrin repeat-containing domain"/>
    <property type="match status" value="5"/>
</dbReference>
<dbReference type="GO" id="GO:0005524">
    <property type="term" value="F:ATP binding"/>
    <property type="evidence" value="ECO:0007669"/>
    <property type="project" value="UniProtKB-UniRule"/>
</dbReference>
<evidence type="ECO:0000256" key="3">
    <source>
        <dbReference type="ARBA" id="ARBA00022777"/>
    </source>
</evidence>
<feature type="region of interest" description="Disordered" evidence="8">
    <location>
        <begin position="688"/>
        <end position="707"/>
    </location>
</feature>
<dbReference type="eggNOG" id="KOG3581">
    <property type="taxonomic scope" value="Eukaryota"/>
</dbReference>
<dbReference type="InterPro" id="IPR036770">
    <property type="entry name" value="Ankyrin_rpt-contain_sf"/>
</dbReference>
<keyword evidence="2 7" id="KW-0547">Nucleotide-binding</keyword>
<dbReference type="SUPFAM" id="SSF48034">
    <property type="entry name" value="Guanido kinase N-terminal domain"/>
    <property type="match status" value="1"/>
</dbReference>
<comment type="similarity">
    <text evidence="6">Belongs to the ATP:guanido phosphotransferase family.</text>
</comment>
<dbReference type="KEGG" id="dpl:KGM_209766"/>
<dbReference type="SUPFAM" id="SSF48403">
    <property type="entry name" value="Ankyrin repeat"/>
    <property type="match status" value="2"/>
</dbReference>
<dbReference type="PROSITE" id="PS51509">
    <property type="entry name" value="PHOSPHAGEN_KINASE_N"/>
    <property type="match status" value="1"/>
</dbReference>
<feature type="compositionally biased region" description="Polar residues" evidence="8">
    <location>
        <begin position="544"/>
        <end position="555"/>
    </location>
</feature>
<dbReference type="InterPro" id="IPR002110">
    <property type="entry name" value="Ankyrin_rpt"/>
</dbReference>
<dbReference type="InterPro" id="IPR022413">
    <property type="entry name" value="ATP-guanido_PTrfase_N"/>
</dbReference>
<feature type="repeat" description="ANK" evidence="5">
    <location>
        <begin position="869"/>
        <end position="902"/>
    </location>
</feature>
<evidence type="ECO:0000256" key="6">
    <source>
        <dbReference type="PROSITE-ProRule" id="PRU00842"/>
    </source>
</evidence>
<evidence type="ECO:0000256" key="2">
    <source>
        <dbReference type="ARBA" id="ARBA00022741"/>
    </source>
</evidence>
<organism evidence="11 12">
    <name type="scientific">Danaus plexippus plexippus</name>
    <dbReference type="NCBI Taxonomy" id="278856"/>
    <lineage>
        <taxon>Eukaryota</taxon>
        <taxon>Metazoa</taxon>
        <taxon>Ecdysozoa</taxon>
        <taxon>Arthropoda</taxon>
        <taxon>Hexapoda</taxon>
        <taxon>Insecta</taxon>
        <taxon>Pterygota</taxon>
        <taxon>Neoptera</taxon>
        <taxon>Endopterygota</taxon>
        <taxon>Lepidoptera</taxon>
        <taxon>Glossata</taxon>
        <taxon>Ditrysia</taxon>
        <taxon>Papilionoidea</taxon>
        <taxon>Nymphalidae</taxon>
        <taxon>Danainae</taxon>
        <taxon>Danaini</taxon>
        <taxon>Danaina</taxon>
        <taxon>Danaus</taxon>
        <taxon>Danaus</taxon>
    </lineage>
</organism>
<dbReference type="Pfam" id="PF00217">
    <property type="entry name" value="ATP-gua_Ptrans"/>
    <property type="match status" value="1"/>
</dbReference>
<feature type="binding site" evidence="7">
    <location>
        <position position="1234"/>
    </location>
    <ligand>
        <name>ATP</name>
        <dbReference type="ChEBI" id="CHEBI:30616"/>
    </ligand>
</feature>
<feature type="compositionally biased region" description="Basic and acidic residues" evidence="8">
    <location>
        <begin position="590"/>
        <end position="631"/>
    </location>
</feature>
<feature type="domain" description="Phosphagen kinase C-terminal" evidence="10">
    <location>
        <begin position="1106"/>
        <end position="1358"/>
    </location>
</feature>
<dbReference type="Pfam" id="PF02807">
    <property type="entry name" value="ATP-gua_PtransN"/>
    <property type="match status" value="1"/>
</dbReference>
<feature type="compositionally biased region" description="Basic and acidic residues" evidence="8">
    <location>
        <begin position="556"/>
        <end position="566"/>
    </location>
</feature>
<feature type="region of interest" description="Disordered" evidence="8">
    <location>
        <begin position="658"/>
        <end position="681"/>
    </location>
</feature>
<evidence type="ECO:0000259" key="9">
    <source>
        <dbReference type="PROSITE" id="PS51509"/>
    </source>
</evidence>
<gene>
    <name evidence="11" type="ORF">KGM_209766</name>
</gene>
<dbReference type="Pfam" id="PF05186">
    <property type="entry name" value="Dpy-30"/>
    <property type="match status" value="1"/>
</dbReference>
<dbReference type="EMBL" id="AGBW02014758">
    <property type="protein sequence ID" value="OWR41103.1"/>
    <property type="molecule type" value="Genomic_DNA"/>
</dbReference>
<dbReference type="CDD" id="cd22966">
    <property type="entry name" value="DD_DYDC-like"/>
    <property type="match status" value="1"/>
</dbReference>
<dbReference type="InterPro" id="IPR014746">
    <property type="entry name" value="Gln_synth/guanido_kin_cat_dom"/>
</dbReference>
<dbReference type="Gene3D" id="1.10.135.10">
    <property type="entry name" value="ATP:guanido phosphotransferase, N-terminal domain"/>
    <property type="match status" value="1"/>
</dbReference>